<feature type="domain" description="SH3b" evidence="2">
    <location>
        <begin position="77"/>
        <end position="140"/>
    </location>
</feature>
<reference evidence="3 4" key="1">
    <citation type="submission" date="2024-08" db="EMBL/GenBank/DDBJ databases">
        <authorList>
            <person name="Ishaq N."/>
        </authorList>
    </citation>
    <scope>NUCLEOTIDE SEQUENCE [LARGE SCALE GENOMIC DNA]</scope>
    <source>
        <strain evidence="3 4">DSM 18651</strain>
    </source>
</reference>
<sequence length="298" mass="33227">MLKLHRYSLSCLLTSAVLFSCVAIAQESATVSAADSEKTAIETSVLETPEAPSAEPQSAEQITSKFKEEERAVPTDAELVTVGNAFINIYRGPGRGYPIFHVAEYGEKIWLLKRRTDWVKVLAPRNKTGWVRVEDLQEIYGEAGELVRVPLPDFRDVDAGYFYLGFSYGDFAGANSMGATLAYQFTANLSAELRATQAVGEFSDSQIYQMALVHQPFPHWRLSPYFLLGAGLNITAPNATIIATEDRQDTVMLAGLGLKTYLSRRFAIKAEYANHYLLTSRENNQEIVEWKLGFDVYL</sequence>
<dbReference type="Gene3D" id="2.30.30.40">
    <property type="entry name" value="SH3 Domains"/>
    <property type="match status" value="1"/>
</dbReference>
<dbReference type="SUPFAM" id="SSF56925">
    <property type="entry name" value="OMPA-like"/>
    <property type="match status" value="1"/>
</dbReference>
<comment type="caution">
    <text evidence="3">The sequence shown here is derived from an EMBL/GenBank/DDBJ whole genome shotgun (WGS) entry which is preliminary data.</text>
</comment>
<name>A0ABV4NVK7_9GAMM</name>
<feature type="signal peptide" evidence="1">
    <location>
        <begin position="1"/>
        <end position="25"/>
    </location>
</feature>
<gene>
    <name evidence="3" type="ORF">ACCI49_02535</name>
</gene>
<evidence type="ECO:0000313" key="4">
    <source>
        <dbReference type="Proteomes" id="UP001569428"/>
    </source>
</evidence>
<organism evidence="3 4">
    <name type="scientific">Microbulbifer epialgicus</name>
    <dbReference type="NCBI Taxonomy" id="393907"/>
    <lineage>
        <taxon>Bacteria</taxon>
        <taxon>Pseudomonadati</taxon>
        <taxon>Pseudomonadota</taxon>
        <taxon>Gammaproteobacteria</taxon>
        <taxon>Cellvibrionales</taxon>
        <taxon>Microbulbiferaceae</taxon>
        <taxon>Microbulbifer</taxon>
    </lineage>
</organism>
<evidence type="ECO:0000313" key="3">
    <source>
        <dbReference type="EMBL" id="MFA0809784.1"/>
    </source>
</evidence>
<evidence type="ECO:0000259" key="2">
    <source>
        <dbReference type="PROSITE" id="PS51781"/>
    </source>
</evidence>
<dbReference type="Pfam" id="PF08239">
    <property type="entry name" value="SH3_3"/>
    <property type="match status" value="1"/>
</dbReference>
<dbReference type="RefSeq" id="WP_371837400.1">
    <property type="nucleotide sequence ID" value="NZ_JBGMEK010000003.1"/>
</dbReference>
<accession>A0ABV4NVK7</accession>
<keyword evidence="1" id="KW-0732">Signal</keyword>
<feature type="chain" id="PRO_5045965241" evidence="1">
    <location>
        <begin position="26"/>
        <end position="298"/>
    </location>
</feature>
<dbReference type="InterPro" id="IPR011250">
    <property type="entry name" value="OMP/PagP_B-barrel"/>
</dbReference>
<keyword evidence="4" id="KW-1185">Reference proteome</keyword>
<dbReference type="Proteomes" id="UP001569428">
    <property type="component" value="Unassembled WGS sequence"/>
</dbReference>
<protein>
    <submittedName>
        <fullName evidence="3">SH3 domain-containing protein</fullName>
    </submittedName>
</protein>
<dbReference type="EMBL" id="JBGMEK010000003">
    <property type="protein sequence ID" value="MFA0809784.1"/>
    <property type="molecule type" value="Genomic_DNA"/>
</dbReference>
<evidence type="ECO:0000256" key="1">
    <source>
        <dbReference type="SAM" id="SignalP"/>
    </source>
</evidence>
<dbReference type="PROSITE" id="PS51781">
    <property type="entry name" value="SH3B"/>
    <property type="match status" value="1"/>
</dbReference>
<dbReference type="InterPro" id="IPR003646">
    <property type="entry name" value="SH3-like_bac-type"/>
</dbReference>
<proteinExistence type="predicted"/>
<dbReference type="Gene3D" id="2.40.160.20">
    <property type="match status" value="1"/>
</dbReference>
<dbReference type="PROSITE" id="PS51257">
    <property type="entry name" value="PROKAR_LIPOPROTEIN"/>
    <property type="match status" value="1"/>
</dbReference>